<evidence type="ECO:0000313" key="2">
    <source>
        <dbReference type="WBParaSite" id="Pan_g21599.t1"/>
    </source>
</evidence>
<dbReference type="AlphaFoldDB" id="A0A7E4VLG6"/>
<proteinExistence type="predicted"/>
<dbReference type="WBParaSite" id="Pan_g21599.t1">
    <property type="protein sequence ID" value="Pan_g21599.t1"/>
    <property type="gene ID" value="Pan_g21599"/>
</dbReference>
<accession>A0A7E4VLG6</accession>
<sequence length="77" mass="8783">MTSIFYQSITIPCLSFAHKPQRRRCRCFISISVTLGKSQCKSIKSQVGPRSEGEAAPSKWRVRGLESSFRRLRPLIL</sequence>
<organism evidence="1 2">
    <name type="scientific">Panagrellus redivivus</name>
    <name type="common">Microworm</name>
    <dbReference type="NCBI Taxonomy" id="6233"/>
    <lineage>
        <taxon>Eukaryota</taxon>
        <taxon>Metazoa</taxon>
        <taxon>Ecdysozoa</taxon>
        <taxon>Nematoda</taxon>
        <taxon>Chromadorea</taxon>
        <taxon>Rhabditida</taxon>
        <taxon>Tylenchina</taxon>
        <taxon>Panagrolaimomorpha</taxon>
        <taxon>Panagrolaimoidea</taxon>
        <taxon>Panagrolaimidae</taxon>
        <taxon>Panagrellus</taxon>
    </lineage>
</organism>
<evidence type="ECO:0000313" key="1">
    <source>
        <dbReference type="Proteomes" id="UP000492821"/>
    </source>
</evidence>
<reference evidence="1" key="1">
    <citation type="journal article" date="2013" name="Genetics">
        <title>The draft genome and transcriptome of Panagrellus redivivus are shaped by the harsh demands of a free-living lifestyle.</title>
        <authorList>
            <person name="Srinivasan J."/>
            <person name="Dillman A.R."/>
            <person name="Macchietto M.G."/>
            <person name="Heikkinen L."/>
            <person name="Lakso M."/>
            <person name="Fracchia K.M."/>
            <person name="Antoshechkin I."/>
            <person name="Mortazavi A."/>
            <person name="Wong G."/>
            <person name="Sternberg P.W."/>
        </authorList>
    </citation>
    <scope>NUCLEOTIDE SEQUENCE [LARGE SCALE GENOMIC DNA]</scope>
    <source>
        <strain evidence="1">MT8872</strain>
    </source>
</reference>
<name>A0A7E4VLG6_PANRE</name>
<protein>
    <submittedName>
        <fullName evidence="2">Ovule protein</fullName>
    </submittedName>
</protein>
<dbReference type="Proteomes" id="UP000492821">
    <property type="component" value="Unassembled WGS sequence"/>
</dbReference>
<reference evidence="2" key="2">
    <citation type="submission" date="2020-10" db="UniProtKB">
        <authorList>
            <consortium name="WormBaseParasite"/>
        </authorList>
    </citation>
    <scope>IDENTIFICATION</scope>
</reference>
<keyword evidence="1" id="KW-1185">Reference proteome</keyword>